<evidence type="ECO:0000313" key="2">
    <source>
        <dbReference type="Proteomes" id="UP000076408"/>
    </source>
</evidence>
<accession>A0A182YKA9</accession>
<sequence>MARQCFVAIALLAVAVSASPVEYGHYGAPALVHAPLAVHAPVVKHVVAEPVGLPGLTPVPPRGELELPNDDFQ</sequence>
<dbReference type="Proteomes" id="UP000076408">
    <property type="component" value="Unassembled WGS sequence"/>
</dbReference>
<evidence type="ECO:0000313" key="1">
    <source>
        <dbReference type="EnsemblMetazoa" id="ASTEI08895-PA"/>
    </source>
</evidence>
<reference evidence="1" key="2">
    <citation type="submission" date="2020-05" db="UniProtKB">
        <authorList>
            <consortium name="EnsemblMetazoa"/>
        </authorList>
    </citation>
    <scope>IDENTIFICATION</scope>
    <source>
        <strain evidence="1">Indian</strain>
    </source>
</reference>
<protein>
    <submittedName>
        <fullName evidence="1">Uncharacterized protein</fullName>
    </submittedName>
</protein>
<name>A0A182YKA9_ANOST</name>
<proteinExistence type="predicted"/>
<dbReference type="STRING" id="30069.A0A182YKA9"/>
<dbReference type="EnsemblMetazoa" id="ASTEI08895-RA">
    <property type="protein sequence ID" value="ASTEI08895-PA"/>
    <property type="gene ID" value="ASTEI08895"/>
</dbReference>
<dbReference type="VEuPathDB" id="VectorBase:ASTEI08895"/>
<keyword evidence="2" id="KW-1185">Reference proteome</keyword>
<reference evidence="2" key="1">
    <citation type="journal article" date="2014" name="Genome Biol.">
        <title>Genome analysis of a major urban malaria vector mosquito, Anopheles stephensi.</title>
        <authorList>
            <person name="Jiang X."/>
            <person name="Peery A."/>
            <person name="Hall A.B."/>
            <person name="Sharma A."/>
            <person name="Chen X.G."/>
            <person name="Waterhouse R.M."/>
            <person name="Komissarov A."/>
            <person name="Riehle M.M."/>
            <person name="Shouche Y."/>
            <person name="Sharakhova M.V."/>
            <person name="Lawson D."/>
            <person name="Pakpour N."/>
            <person name="Arensburger P."/>
            <person name="Davidson V.L."/>
            <person name="Eiglmeier K."/>
            <person name="Emrich S."/>
            <person name="George P."/>
            <person name="Kennedy R.C."/>
            <person name="Mane S.P."/>
            <person name="Maslen G."/>
            <person name="Oringanje C."/>
            <person name="Qi Y."/>
            <person name="Settlage R."/>
            <person name="Tojo M."/>
            <person name="Tubio J.M."/>
            <person name="Unger M.F."/>
            <person name="Wang B."/>
            <person name="Vernick K.D."/>
            <person name="Ribeiro J.M."/>
            <person name="James A.A."/>
            <person name="Michel K."/>
            <person name="Riehle M.A."/>
            <person name="Luckhart S."/>
            <person name="Sharakhov I.V."/>
            <person name="Tu Z."/>
        </authorList>
    </citation>
    <scope>NUCLEOTIDE SEQUENCE [LARGE SCALE GENOMIC DNA]</scope>
    <source>
        <strain evidence="2">Indian</strain>
    </source>
</reference>
<organism evidence="1 2">
    <name type="scientific">Anopheles stephensi</name>
    <name type="common">Indo-Pakistan malaria mosquito</name>
    <dbReference type="NCBI Taxonomy" id="30069"/>
    <lineage>
        <taxon>Eukaryota</taxon>
        <taxon>Metazoa</taxon>
        <taxon>Ecdysozoa</taxon>
        <taxon>Arthropoda</taxon>
        <taxon>Hexapoda</taxon>
        <taxon>Insecta</taxon>
        <taxon>Pterygota</taxon>
        <taxon>Neoptera</taxon>
        <taxon>Endopterygota</taxon>
        <taxon>Diptera</taxon>
        <taxon>Nematocera</taxon>
        <taxon>Culicoidea</taxon>
        <taxon>Culicidae</taxon>
        <taxon>Anophelinae</taxon>
        <taxon>Anopheles</taxon>
    </lineage>
</organism>
<dbReference type="AlphaFoldDB" id="A0A182YKA9"/>